<evidence type="ECO:0000313" key="3">
    <source>
        <dbReference type="EMBL" id="KAJ7018231.1"/>
    </source>
</evidence>
<feature type="region of interest" description="Disordered" evidence="1">
    <location>
        <begin position="344"/>
        <end position="437"/>
    </location>
</feature>
<sequence length="597" mass="62235">MASTPRQRVVDDTNPAIQYGTNGWYVVDPGTLGAGNFGPIYQETSHATTSSNSTLSFPFDGTTITVFGTIMVTTDAATNATDPTWECFVDEIPISNPQPKFEFAENNWVLCDQPQIAAGSHELTVKVQSKGRAFYLDYLVYTPLPNATFNSAVLIYPNTDPSVSYGEGWSTFGGENGTNVKDAQVALNFHGTSASLYGFVPTELAHNATWATYSIDGDTPVNFTLEGLPSPNSPTNYNVLLFTTPTIPNTEHNLVVSYGGDSQHTPLVVGDFYVATASSATSNSSSSNSSSGPSPSPSSSLVSSTSKHSRVGAIVGGLLGALAILALLAGLALFCQRRRRRAADGNNNTSATPYPLPMTEAVGPSSSPIAPPHGDPVTYGARPLPPPPAAEHEDTEVHALSPTSTVPPPSAPNTYFSSSSDSAYSVPPDASHAVSSRVAPSESEITYPFVHPVAPLHHHPSDHMSSSSSSYGTSLPGDGSQPRPPASSTSAVGSHGSEHHPYDGYVAGAGAGTLPSPASTTPRALPRPPSTAARAPGETSKLARERAAAAAYASPAPQSTNPNLEPLVLRHQDSGLRLHIPGRGPNVLELPPGYSPS</sequence>
<feature type="compositionally biased region" description="Low complexity" evidence="1">
    <location>
        <begin position="412"/>
        <end position="431"/>
    </location>
</feature>
<protein>
    <submittedName>
        <fullName evidence="3">Uncharacterized protein</fullName>
    </submittedName>
</protein>
<dbReference type="AlphaFoldDB" id="A0AAD6WNS8"/>
<dbReference type="EMBL" id="JARJCM010000348">
    <property type="protein sequence ID" value="KAJ7018231.1"/>
    <property type="molecule type" value="Genomic_DNA"/>
</dbReference>
<reference evidence="3" key="1">
    <citation type="submission" date="2023-03" db="EMBL/GenBank/DDBJ databases">
        <title>Massive genome expansion in bonnet fungi (Mycena s.s.) driven by repeated elements and novel gene families across ecological guilds.</title>
        <authorList>
            <consortium name="Lawrence Berkeley National Laboratory"/>
            <person name="Harder C.B."/>
            <person name="Miyauchi S."/>
            <person name="Viragh M."/>
            <person name="Kuo A."/>
            <person name="Thoen E."/>
            <person name="Andreopoulos B."/>
            <person name="Lu D."/>
            <person name="Skrede I."/>
            <person name="Drula E."/>
            <person name="Henrissat B."/>
            <person name="Morin E."/>
            <person name="Kohler A."/>
            <person name="Barry K."/>
            <person name="LaButti K."/>
            <person name="Morin E."/>
            <person name="Salamov A."/>
            <person name="Lipzen A."/>
            <person name="Mereny Z."/>
            <person name="Hegedus B."/>
            <person name="Baldrian P."/>
            <person name="Stursova M."/>
            <person name="Weitz H."/>
            <person name="Taylor A."/>
            <person name="Grigoriev I.V."/>
            <person name="Nagy L.G."/>
            <person name="Martin F."/>
            <person name="Kauserud H."/>
        </authorList>
    </citation>
    <scope>NUCLEOTIDE SEQUENCE</scope>
    <source>
        <strain evidence="3">CBHHK200</strain>
    </source>
</reference>
<keyword evidence="4" id="KW-1185">Reference proteome</keyword>
<keyword evidence="2" id="KW-0812">Transmembrane</keyword>
<feature type="region of interest" description="Disordered" evidence="1">
    <location>
        <begin position="281"/>
        <end position="304"/>
    </location>
</feature>
<feature type="transmembrane region" description="Helical" evidence="2">
    <location>
        <begin position="311"/>
        <end position="334"/>
    </location>
</feature>
<name>A0AAD6WNS8_9AGAR</name>
<evidence type="ECO:0000256" key="2">
    <source>
        <dbReference type="SAM" id="Phobius"/>
    </source>
</evidence>
<evidence type="ECO:0000313" key="4">
    <source>
        <dbReference type="Proteomes" id="UP001218188"/>
    </source>
</evidence>
<proteinExistence type="predicted"/>
<comment type="caution">
    <text evidence="3">The sequence shown here is derived from an EMBL/GenBank/DDBJ whole genome shotgun (WGS) entry which is preliminary data.</text>
</comment>
<feature type="region of interest" description="Disordered" evidence="1">
    <location>
        <begin position="453"/>
        <end position="597"/>
    </location>
</feature>
<evidence type="ECO:0000256" key="1">
    <source>
        <dbReference type="SAM" id="MobiDB-lite"/>
    </source>
</evidence>
<dbReference type="Gene3D" id="2.60.120.260">
    <property type="entry name" value="Galactose-binding domain-like"/>
    <property type="match status" value="2"/>
</dbReference>
<gene>
    <name evidence="3" type="ORF">C8F04DRAFT_1152131</name>
</gene>
<organism evidence="3 4">
    <name type="scientific">Mycena alexandri</name>
    <dbReference type="NCBI Taxonomy" id="1745969"/>
    <lineage>
        <taxon>Eukaryota</taxon>
        <taxon>Fungi</taxon>
        <taxon>Dikarya</taxon>
        <taxon>Basidiomycota</taxon>
        <taxon>Agaricomycotina</taxon>
        <taxon>Agaricomycetes</taxon>
        <taxon>Agaricomycetidae</taxon>
        <taxon>Agaricales</taxon>
        <taxon>Marasmiineae</taxon>
        <taxon>Mycenaceae</taxon>
        <taxon>Mycena</taxon>
    </lineage>
</organism>
<accession>A0AAD6WNS8</accession>
<feature type="compositionally biased region" description="Low complexity" evidence="1">
    <location>
        <begin position="548"/>
        <end position="557"/>
    </location>
</feature>
<keyword evidence="2" id="KW-1133">Transmembrane helix</keyword>
<keyword evidence="2" id="KW-0472">Membrane</keyword>
<dbReference type="Proteomes" id="UP001218188">
    <property type="component" value="Unassembled WGS sequence"/>
</dbReference>